<dbReference type="PANTHER" id="PTHR20857">
    <property type="entry name" value="THIAMINE-PHOSPHATE PYROPHOSPHORYLASE"/>
    <property type="match status" value="1"/>
</dbReference>
<evidence type="ECO:0000256" key="4">
    <source>
        <dbReference type="ARBA" id="ARBA00022842"/>
    </source>
</evidence>
<evidence type="ECO:0000259" key="12">
    <source>
        <dbReference type="Pfam" id="PF02581"/>
    </source>
</evidence>
<dbReference type="NCBIfam" id="TIGR00693">
    <property type="entry name" value="thiE"/>
    <property type="match status" value="1"/>
</dbReference>
<evidence type="ECO:0000256" key="3">
    <source>
        <dbReference type="ARBA" id="ARBA00022723"/>
    </source>
</evidence>
<comment type="catalytic activity">
    <reaction evidence="7 9 10">
        <text>2-(2-carboxy-4-methylthiazol-5-yl)ethyl phosphate + 4-amino-2-methyl-5-(diphosphooxymethyl)pyrimidine + 2 H(+) = thiamine phosphate + CO2 + diphosphate</text>
        <dbReference type="Rhea" id="RHEA:47848"/>
        <dbReference type="ChEBI" id="CHEBI:15378"/>
        <dbReference type="ChEBI" id="CHEBI:16526"/>
        <dbReference type="ChEBI" id="CHEBI:33019"/>
        <dbReference type="ChEBI" id="CHEBI:37575"/>
        <dbReference type="ChEBI" id="CHEBI:57841"/>
        <dbReference type="ChEBI" id="CHEBI:62890"/>
        <dbReference type="EC" id="2.5.1.3"/>
    </reaction>
</comment>
<evidence type="ECO:0000256" key="11">
    <source>
        <dbReference type="RuleBase" id="RU004253"/>
    </source>
</evidence>
<comment type="catalytic activity">
    <reaction evidence="8 9 10">
        <text>2-[(2R,5Z)-2-carboxy-4-methylthiazol-5(2H)-ylidene]ethyl phosphate + 4-amino-2-methyl-5-(diphosphooxymethyl)pyrimidine + 2 H(+) = thiamine phosphate + CO2 + diphosphate</text>
        <dbReference type="Rhea" id="RHEA:47844"/>
        <dbReference type="ChEBI" id="CHEBI:15378"/>
        <dbReference type="ChEBI" id="CHEBI:16526"/>
        <dbReference type="ChEBI" id="CHEBI:33019"/>
        <dbReference type="ChEBI" id="CHEBI:37575"/>
        <dbReference type="ChEBI" id="CHEBI:57841"/>
        <dbReference type="ChEBI" id="CHEBI:62899"/>
        <dbReference type="EC" id="2.5.1.3"/>
    </reaction>
</comment>
<dbReference type="SUPFAM" id="SSF51391">
    <property type="entry name" value="Thiamin phosphate synthase"/>
    <property type="match status" value="1"/>
</dbReference>
<feature type="binding site" evidence="9">
    <location>
        <position position="74"/>
    </location>
    <ligand>
        <name>4-amino-2-methyl-5-(diphosphooxymethyl)pyrimidine</name>
        <dbReference type="ChEBI" id="CHEBI:57841"/>
    </ligand>
</feature>
<dbReference type="OrthoDB" id="9812206at2"/>
<evidence type="ECO:0000256" key="8">
    <source>
        <dbReference type="ARBA" id="ARBA00047883"/>
    </source>
</evidence>
<comment type="similarity">
    <text evidence="9 10">Belongs to the thiamine-phosphate synthase family.</text>
</comment>
<dbReference type="STRING" id="1471761.B0W44_14550"/>
<dbReference type="GO" id="GO:0009229">
    <property type="term" value="P:thiamine diphosphate biosynthetic process"/>
    <property type="evidence" value="ECO:0007669"/>
    <property type="project" value="UniProtKB-UniRule"/>
</dbReference>
<feature type="binding site" evidence="9">
    <location>
        <begin position="139"/>
        <end position="141"/>
    </location>
    <ligand>
        <name>2-[(2R,5Z)-2-carboxy-4-methylthiazol-5(2H)-ylidene]ethyl phosphate</name>
        <dbReference type="ChEBI" id="CHEBI:62899"/>
    </ligand>
</feature>
<keyword evidence="3 9" id="KW-0479">Metal-binding</keyword>
<gene>
    <name evidence="9" type="primary">thiE</name>
    <name evidence="13" type="ORF">B0W44_14550</name>
</gene>
<feature type="binding site" evidence="9">
    <location>
        <position position="172"/>
    </location>
    <ligand>
        <name>2-[(2R,5Z)-2-carboxy-4-methylthiazol-5(2H)-ylidene]ethyl phosphate</name>
        <dbReference type="ChEBI" id="CHEBI:62899"/>
    </ligand>
</feature>
<dbReference type="GO" id="GO:0004789">
    <property type="term" value="F:thiamine-phosphate diphosphorylase activity"/>
    <property type="evidence" value="ECO:0007669"/>
    <property type="project" value="UniProtKB-UniRule"/>
</dbReference>
<comment type="function">
    <text evidence="9">Condenses 4-methyl-5-(beta-hydroxyethyl)thiazole monophosphate (THZ-P) and 2-methyl-4-amino-5-hydroxymethyl pyrimidine pyrophosphate (HMP-PP) to form thiamine monophosphate (TMP).</text>
</comment>
<dbReference type="InterPro" id="IPR022998">
    <property type="entry name" value="ThiamineP_synth_TenI"/>
</dbReference>
<comment type="pathway">
    <text evidence="1 9 11">Cofactor biosynthesis; thiamine diphosphate biosynthesis; thiamine phosphate from 4-amino-2-methyl-5-diphosphomethylpyrimidine and 4-methyl-5-(2-phosphoethyl)-thiazole: step 1/1.</text>
</comment>
<evidence type="ECO:0000256" key="9">
    <source>
        <dbReference type="HAMAP-Rule" id="MF_00097"/>
    </source>
</evidence>
<feature type="binding site" evidence="9">
    <location>
        <begin position="40"/>
        <end position="44"/>
    </location>
    <ligand>
        <name>4-amino-2-methyl-5-(diphosphooxymethyl)pyrimidine</name>
        <dbReference type="ChEBI" id="CHEBI:57841"/>
    </ligand>
</feature>
<dbReference type="AlphaFoldDB" id="A0A1U9K9P4"/>
<dbReference type="Proteomes" id="UP000188603">
    <property type="component" value="Chromosome"/>
</dbReference>
<keyword evidence="14" id="KW-1185">Reference proteome</keyword>
<dbReference type="GO" id="GO:0005737">
    <property type="term" value="C:cytoplasm"/>
    <property type="evidence" value="ECO:0007669"/>
    <property type="project" value="TreeGrafter"/>
</dbReference>
<sequence>MVPARHLSLYFVMGSQDCAPPLSPVDVLKKAIAGGITCFQFRDKHSGLTMKETLALGRALRSECRQHHIPFIVNDRVDLALLLEADGIHVGQDDLPVEDVRALTGDDMWVGVSVHTLQEAEEAIASGADYLGVGPMFPTRSKSDAKTPLGPEGLAALCKQLTRPIPIVAIGGIRAAHVPDILSAGADGVAVISAIASQTDPEAAARALLQTVETERRKVQP</sequence>
<dbReference type="Gene3D" id="3.20.20.70">
    <property type="entry name" value="Aldolase class I"/>
    <property type="match status" value="1"/>
</dbReference>
<comment type="catalytic activity">
    <reaction evidence="6 9 10">
        <text>4-methyl-5-(2-phosphooxyethyl)-thiazole + 4-amino-2-methyl-5-(diphosphooxymethyl)pyrimidine + H(+) = thiamine phosphate + diphosphate</text>
        <dbReference type="Rhea" id="RHEA:22328"/>
        <dbReference type="ChEBI" id="CHEBI:15378"/>
        <dbReference type="ChEBI" id="CHEBI:33019"/>
        <dbReference type="ChEBI" id="CHEBI:37575"/>
        <dbReference type="ChEBI" id="CHEBI:57841"/>
        <dbReference type="ChEBI" id="CHEBI:58296"/>
        <dbReference type="EC" id="2.5.1.3"/>
    </reaction>
</comment>
<accession>A0A1U9K9P4</accession>
<keyword evidence="5 9" id="KW-0784">Thiamine biosynthesis</keyword>
<dbReference type="EC" id="2.5.1.3" evidence="9"/>
<dbReference type="InterPro" id="IPR013785">
    <property type="entry name" value="Aldolase_TIM"/>
</dbReference>
<dbReference type="GO" id="GO:0009228">
    <property type="term" value="P:thiamine biosynthetic process"/>
    <property type="evidence" value="ECO:0007669"/>
    <property type="project" value="UniProtKB-KW"/>
</dbReference>
<protein>
    <recommendedName>
        <fullName evidence="9">Thiamine-phosphate synthase</fullName>
        <shortName evidence="9">TP synthase</shortName>
        <shortName evidence="9">TPS</shortName>
        <ecNumber evidence="9">2.5.1.3</ecNumber>
    </recommendedName>
    <alternativeName>
        <fullName evidence="9">Thiamine-phosphate pyrophosphorylase</fullName>
        <shortName evidence="9">TMP pyrophosphorylase</shortName>
        <shortName evidence="9">TMP-PPase</shortName>
    </alternativeName>
</protein>
<reference evidence="13 14" key="1">
    <citation type="journal article" date="2015" name="Int. J. Syst. Evol. Microbiol.">
        <title>Novibacillus thermophilus gen. nov., sp. nov., a Gram-staining-negative and moderately thermophilic member of the family Thermoactinomycetaceae.</title>
        <authorList>
            <person name="Yang G."/>
            <person name="Chen J."/>
            <person name="Zhou S."/>
        </authorList>
    </citation>
    <scope>NUCLEOTIDE SEQUENCE [LARGE SCALE GENOMIC DNA]</scope>
    <source>
        <strain evidence="13 14">SG-1</strain>
    </source>
</reference>
<evidence type="ECO:0000256" key="10">
    <source>
        <dbReference type="RuleBase" id="RU003826"/>
    </source>
</evidence>
<dbReference type="EMBL" id="CP019699">
    <property type="protein sequence ID" value="AQS56787.1"/>
    <property type="molecule type" value="Genomic_DNA"/>
</dbReference>
<feature type="domain" description="Thiamine phosphate synthase/TenI" evidence="12">
    <location>
        <begin position="9"/>
        <end position="195"/>
    </location>
</feature>
<evidence type="ECO:0000256" key="6">
    <source>
        <dbReference type="ARBA" id="ARBA00047334"/>
    </source>
</evidence>
<dbReference type="InterPro" id="IPR034291">
    <property type="entry name" value="TMP_synthase"/>
</dbReference>
<feature type="binding site" evidence="9">
    <location>
        <position position="142"/>
    </location>
    <ligand>
        <name>4-amino-2-methyl-5-(diphosphooxymethyl)pyrimidine</name>
        <dbReference type="ChEBI" id="CHEBI:57841"/>
    </ligand>
</feature>
<evidence type="ECO:0000313" key="13">
    <source>
        <dbReference type="EMBL" id="AQS56787.1"/>
    </source>
</evidence>
<feature type="binding site" evidence="9">
    <location>
        <position position="94"/>
    </location>
    <ligand>
        <name>Mg(2+)</name>
        <dbReference type="ChEBI" id="CHEBI:18420"/>
    </ligand>
</feature>
<evidence type="ECO:0000256" key="2">
    <source>
        <dbReference type="ARBA" id="ARBA00022679"/>
    </source>
</evidence>
<evidence type="ECO:0000256" key="5">
    <source>
        <dbReference type="ARBA" id="ARBA00022977"/>
    </source>
</evidence>
<dbReference type="FunFam" id="3.20.20.70:FF:000096">
    <property type="entry name" value="Thiamine-phosphate synthase"/>
    <property type="match status" value="1"/>
</dbReference>
<evidence type="ECO:0000313" key="14">
    <source>
        <dbReference type="Proteomes" id="UP000188603"/>
    </source>
</evidence>
<evidence type="ECO:0000256" key="7">
    <source>
        <dbReference type="ARBA" id="ARBA00047851"/>
    </source>
</evidence>
<organism evidence="13 14">
    <name type="scientific">Novibacillus thermophilus</name>
    <dbReference type="NCBI Taxonomy" id="1471761"/>
    <lineage>
        <taxon>Bacteria</taxon>
        <taxon>Bacillati</taxon>
        <taxon>Bacillota</taxon>
        <taxon>Bacilli</taxon>
        <taxon>Bacillales</taxon>
        <taxon>Thermoactinomycetaceae</taxon>
        <taxon>Novibacillus</taxon>
    </lineage>
</organism>
<dbReference type="KEGG" id="ntr:B0W44_14550"/>
<dbReference type="PANTHER" id="PTHR20857:SF15">
    <property type="entry name" value="THIAMINE-PHOSPHATE SYNTHASE"/>
    <property type="match status" value="1"/>
</dbReference>
<name>A0A1U9K9P4_9BACL</name>
<dbReference type="InterPro" id="IPR036206">
    <property type="entry name" value="ThiamineP_synth_sf"/>
</dbReference>
<proteinExistence type="inferred from homology"/>
<feature type="binding site" evidence="9">
    <location>
        <begin position="192"/>
        <end position="193"/>
    </location>
    <ligand>
        <name>2-[(2R,5Z)-2-carboxy-4-methylthiazol-5(2H)-ylidene]ethyl phosphate</name>
        <dbReference type="ChEBI" id="CHEBI:62899"/>
    </ligand>
</feature>
<dbReference type="Pfam" id="PF02581">
    <property type="entry name" value="TMP-TENI"/>
    <property type="match status" value="1"/>
</dbReference>
<dbReference type="GO" id="GO:0000287">
    <property type="term" value="F:magnesium ion binding"/>
    <property type="evidence" value="ECO:0007669"/>
    <property type="project" value="UniProtKB-UniRule"/>
</dbReference>
<comment type="cofactor">
    <cofactor evidence="9">
        <name>Mg(2+)</name>
        <dbReference type="ChEBI" id="CHEBI:18420"/>
    </cofactor>
    <text evidence="9">Binds 1 Mg(2+) ion per subunit.</text>
</comment>
<dbReference type="CDD" id="cd00564">
    <property type="entry name" value="TMP_TenI"/>
    <property type="match status" value="1"/>
</dbReference>
<feature type="binding site" evidence="9">
    <location>
        <position position="113"/>
    </location>
    <ligand>
        <name>4-amino-2-methyl-5-(diphosphooxymethyl)pyrimidine</name>
        <dbReference type="ChEBI" id="CHEBI:57841"/>
    </ligand>
</feature>
<evidence type="ECO:0000256" key="1">
    <source>
        <dbReference type="ARBA" id="ARBA00005165"/>
    </source>
</evidence>
<dbReference type="RefSeq" id="WP_077720653.1">
    <property type="nucleotide sequence ID" value="NZ_CP019699.1"/>
</dbReference>
<keyword evidence="2 9" id="KW-0808">Transferase</keyword>
<dbReference type="HAMAP" id="MF_00097">
    <property type="entry name" value="TMP_synthase"/>
    <property type="match status" value="1"/>
</dbReference>
<feature type="binding site" evidence="9">
    <location>
        <position position="75"/>
    </location>
    <ligand>
        <name>Mg(2+)</name>
        <dbReference type="ChEBI" id="CHEBI:18420"/>
    </ligand>
</feature>
<keyword evidence="4 9" id="KW-0460">Magnesium</keyword>
<dbReference type="UniPathway" id="UPA00060">
    <property type="reaction ID" value="UER00141"/>
</dbReference>